<dbReference type="Proteomes" id="UP000219020">
    <property type="component" value="Unassembled WGS sequence"/>
</dbReference>
<accession>A0A2A5T6J7</accession>
<keyword evidence="2" id="KW-1185">Reference proteome</keyword>
<reference evidence="2" key="1">
    <citation type="submission" date="2017-04" db="EMBL/GenBank/DDBJ databases">
        <title>Genome evolution of the luminous symbionts of deep sea anglerfish.</title>
        <authorList>
            <person name="Hendry T.A."/>
        </authorList>
    </citation>
    <scope>NUCLEOTIDE SEQUENCE [LARGE SCALE GENOMIC DNA]</scope>
</reference>
<proteinExistence type="predicted"/>
<organism evidence="1 2">
    <name type="scientific">Candidatus Enterovibrio escicola</name>
    <dbReference type="NCBI Taxonomy" id="1927127"/>
    <lineage>
        <taxon>Bacteria</taxon>
        <taxon>Pseudomonadati</taxon>
        <taxon>Pseudomonadota</taxon>
        <taxon>Gammaproteobacteria</taxon>
        <taxon>Vibrionales</taxon>
        <taxon>Vibrionaceae</taxon>
        <taxon>Enterovibrio</taxon>
    </lineage>
</organism>
<comment type="caution">
    <text evidence="1">The sequence shown here is derived from an EMBL/GenBank/DDBJ whole genome shotgun (WGS) entry which is preliminary data.</text>
</comment>
<evidence type="ECO:0000313" key="1">
    <source>
        <dbReference type="EMBL" id="PCS23710.1"/>
    </source>
</evidence>
<evidence type="ECO:0000313" key="2">
    <source>
        <dbReference type="Proteomes" id="UP000219020"/>
    </source>
</evidence>
<name>A0A2A5T6J7_9GAMM</name>
<dbReference type="EMBL" id="NBYY01000009">
    <property type="protein sequence ID" value="PCS23710.1"/>
    <property type="molecule type" value="Genomic_DNA"/>
</dbReference>
<dbReference type="AlphaFoldDB" id="A0A2A5T6J7"/>
<protein>
    <submittedName>
        <fullName evidence="1">Uncharacterized protein</fullName>
    </submittedName>
</protein>
<gene>
    <name evidence="1" type="ORF">BTN49_0679</name>
</gene>
<sequence>MINDVSQLTIMVWNLLKLTICDPDKNSEQNGANKYLKIAVRQVQFE</sequence>